<feature type="transmembrane region" description="Helical" evidence="7">
    <location>
        <begin position="68"/>
        <end position="88"/>
    </location>
</feature>
<feature type="transmembrane region" description="Helical" evidence="7">
    <location>
        <begin position="123"/>
        <end position="147"/>
    </location>
</feature>
<comment type="caution">
    <text evidence="9">The sequence shown here is derived from an EMBL/GenBank/DDBJ whole genome shotgun (WGS) entry which is preliminary data.</text>
</comment>
<proteinExistence type="inferred from homology"/>
<feature type="transmembrane region" description="Helical" evidence="7">
    <location>
        <begin position="38"/>
        <end position="56"/>
    </location>
</feature>
<sequence length="163" mass="17377">MKPMSIVVRTICNIFAWFVVVFGAYVIIHGHLSPGGGFQGGAIVATFVALLLVAHGGKRFMEWLRSDILTVFECVGLIAFIGIGFLGLRTTYLYNFLALKGGLFGSPVPLGPNAGVLNSAGTIAFANMAVGIEVVGGLSTIIVFMFLGMRHVIESRKGVKRND</sequence>
<dbReference type="PANTHER" id="PTHR33932">
    <property type="entry name" value="NA(+)/H(+) ANTIPORTER SUBUNIT B"/>
    <property type="match status" value="1"/>
</dbReference>
<evidence type="ECO:0000256" key="4">
    <source>
        <dbReference type="ARBA" id="ARBA00022692"/>
    </source>
</evidence>
<protein>
    <submittedName>
        <fullName evidence="9">Membrane bound hydrogenase subunit mbhF</fullName>
    </submittedName>
</protein>
<dbReference type="PANTHER" id="PTHR33932:SF4">
    <property type="entry name" value="NA(+)_H(+) ANTIPORTER SUBUNIT B"/>
    <property type="match status" value="1"/>
</dbReference>
<keyword evidence="6 7" id="KW-0472">Membrane</keyword>
<evidence type="ECO:0000256" key="6">
    <source>
        <dbReference type="ARBA" id="ARBA00023136"/>
    </source>
</evidence>
<dbReference type="InterPro" id="IPR050622">
    <property type="entry name" value="CPA3_antiporter_subunitB"/>
</dbReference>
<evidence type="ECO:0000259" key="8">
    <source>
        <dbReference type="Pfam" id="PF04039"/>
    </source>
</evidence>
<gene>
    <name evidence="9" type="ORF">SAMN05444368_1707</name>
</gene>
<organism evidence="9 10">
    <name type="scientific">Acetomicrobium flavidum</name>
    <dbReference type="NCBI Taxonomy" id="49896"/>
    <lineage>
        <taxon>Bacteria</taxon>
        <taxon>Thermotogati</taxon>
        <taxon>Synergistota</taxon>
        <taxon>Synergistia</taxon>
        <taxon>Synergistales</taxon>
        <taxon>Acetomicrobiaceae</taxon>
        <taxon>Acetomicrobium</taxon>
    </lineage>
</organism>
<evidence type="ECO:0000256" key="7">
    <source>
        <dbReference type="SAM" id="Phobius"/>
    </source>
</evidence>
<keyword evidence="4 7" id="KW-0812">Transmembrane</keyword>
<dbReference type="RefSeq" id="WP_014807283.1">
    <property type="nucleotide sequence ID" value="NZ_DAONBL010000023.1"/>
</dbReference>
<comment type="similarity">
    <text evidence="2">Belongs to the CPA3 antiporters (TC 2.A.63) subunit B family.</text>
</comment>
<comment type="subcellular location">
    <subcellularLocation>
        <location evidence="1">Cell membrane</location>
        <topology evidence="1">Multi-pass membrane protein</topology>
    </subcellularLocation>
</comment>
<evidence type="ECO:0000313" key="9">
    <source>
        <dbReference type="EMBL" id="SIN75226.1"/>
    </source>
</evidence>
<feature type="domain" description="Na+/H+ antiporter MnhB subunit-related protein" evidence="8">
    <location>
        <begin position="7"/>
        <end position="139"/>
    </location>
</feature>
<evidence type="ECO:0000313" key="10">
    <source>
        <dbReference type="Proteomes" id="UP000185093"/>
    </source>
</evidence>
<feature type="transmembrane region" description="Helical" evidence="7">
    <location>
        <begin position="12"/>
        <end position="32"/>
    </location>
</feature>
<dbReference type="Proteomes" id="UP000185093">
    <property type="component" value="Unassembled WGS sequence"/>
</dbReference>
<dbReference type="NCBIfam" id="NF006248">
    <property type="entry name" value="PRK08386.1"/>
    <property type="match status" value="1"/>
</dbReference>
<accession>A0ABY1JEV0</accession>
<reference evidence="9 10" key="1">
    <citation type="submission" date="2016-11" db="EMBL/GenBank/DDBJ databases">
        <authorList>
            <person name="Varghese N."/>
            <person name="Submissions S."/>
        </authorList>
    </citation>
    <scope>NUCLEOTIDE SEQUENCE [LARGE SCALE GENOMIC DNA]</scope>
    <source>
        <strain evidence="9 10">DSM 20664</strain>
    </source>
</reference>
<evidence type="ECO:0000256" key="5">
    <source>
        <dbReference type="ARBA" id="ARBA00022989"/>
    </source>
</evidence>
<evidence type="ECO:0000256" key="1">
    <source>
        <dbReference type="ARBA" id="ARBA00004651"/>
    </source>
</evidence>
<evidence type="ECO:0000256" key="2">
    <source>
        <dbReference type="ARBA" id="ARBA00009425"/>
    </source>
</evidence>
<dbReference type="Pfam" id="PF04039">
    <property type="entry name" value="MnhB"/>
    <property type="match status" value="1"/>
</dbReference>
<name>A0ABY1JEV0_9BACT</name>
<evidence type="ECO:0000256" key="3">
    <source>
        <dbReference type="ARBA" id="ARBA00022475"/>
    </source>
</evidence>
<dbReference type="EMBL" id="FSQZ01000001">
    <property type="protein sequence ID" value="SIN75226.1"/>
    <property type="molecule type" value="Genomic_DNA"/>
</dbReference>
<keyword evidence="3" id="KW-1003">Cell membrane</keyword>
<dbReference type="InterPro" id="IPR007182">
    <property type="entry name" value="MnhB"/>
</dbReference>
<keyword evidence="10" id="KW-1185">Reference proteome</keyword>
<keyword evidence="5 7" id="KW-1133">Transmembrane helix</keyword>